<accession>X1IET1</accession>
<dbReference type="Gene3D" id="3.40.50.720">
    <property type="entry name" value="NAD(P)-binding Rossmann-like Domain"/>
    <property type="match status" value="1"/>
</dbReference>
<dbReference type="SUPFAM" id="SSF51735">
    <property type="entry name" value="NAD(P)-binding Rossmann-fold domains"/>
    <property type="match status" value="1"/>
</dbReference>
<organism evidence="2">
    <name type="scientific">marine sediment metagenome</name>
    <dbReference type="NCBI Taxonomy" id="412755"/>
    <lineage>
        <taxon>unclassified sequences</taxon>
        <taxon>metagenomes</taxon>
        <taxon>ecological metagenomes</taxon>
    </lineage>
</organism>
<reference evidence="2" key="1">
    <citation type="journal article" date="2014" name="Front. Microbiol.">
        <title>High frequency of phylogenetically diverse reductive dehalogenase-homologous genes in deep subseafloor sedimentary metagenomes.</title>
        <authorList>
            <person name="Kawai M."/>
            <person name="Futagami T."/>
            <person name="Toyoda A."/>
            <person name="Takaki Y."/>
            <person name="Nishi S."/>
            <person name="Hori S."/>
            <person name="Arai W."/>
            <person name="Tsubouchi T."/>
            <person name="Morono Y."/>
            <person name="Uchiyama I."/>
            <person name="Ito T."/>
            <person name="Fujiyama A."/>
            <person name="Inagaki F."/>
            <person name="Takami H."/>
        </authorList>
    </citation>
    <scope>NUCLEOTIDE SEQUENCE</scope>
    <source>
        <strain evidence="2">Expedition CK06-06</strain>
    </source>
</reference>
<name>X1IET1_9ZZZZ</name>
<sequence>MPKIAIIGTTAWGTTLGVVLAHKGLEVGLWARTEQEATKLRC</sequence>
<comment type="caution">
    <text evidence="2">The sequence shown here is derived from an EMBL/GenBank/DDBJ whole genome shotgun (WGS) entry which is preliminary data.</text>
</comment>
<dbReference type="GO" id="GO:0051287">
    <property type="term" value="F:NAD binding"/>
    <property type="evidence" value="ECO:0007669"/>
    <property type="project" value="InterPro"/>
</dbReference>
<feature type="domain" description="Glycerol-3-phosphate dehydrogenase NAD-dependent N-terminal" evidence="1">
    <location>
        <begin position="3"/>
        <end position="40"/>
    </location>
</feature>
<dbReference type="EMBL" id="BARU01022372">
    <property type="protein sequence ID" value="GAH56048.1"/>
    <property type="molecule type" value="Genomic_DNA"/>
</dbReference>
<protein>
    <recommendedName>
        <fullName evidence="1">Glycerol-3-phosphate dehydrogenase NAD-dependent N-terminal domain-containing protein</fullName>
    </recommendedName>
</protein>
<dbReference type="AlphaFoldDB" id="X1IET1"/>
<evidence type="ECO:0000313" key="2">
    <source>
        <dbReference type="EMBL" id="GAH56048.1"/>
    </source>
</evidence>
<dbReference type="InterPro" id="IPR011128">
    <property type="entry name" value="G3P_DH_NAD-dep_N"/>
</dbReference>
<dbReference type="Pfam" id="PF01210">
    <property type="entry name" value="NAD_Gly3P_dh_N"/>
    <property type="match status" value="1"/>
</dbReference>
<evidence type="ECO:0000259" key="1">
    <source>
        <dbReference type="Pfam" id="PF01210"/>
    </source>
</evidence>
<dbReference type="InterPro" id="IPR036291">
    <property type="entry name" value="NAD(P)-bd_dom_sf"/>
</dbReference>
<gene>
    <name evidence="2" type="ORF">S03H2_36451</name>
</gene>
<feature type="non-terminal residue" evidence="2">
    <location>
        <position position="42"/>
    </location>
</feature>
<dbReference type="GO" id="GO:0016616">
    <property type="term" value="F:oxidoreductase activity, acting on the CH-OH group of donors, NAD or NADP as acceptor"/>
    <property type="evidence" value="ECO:0007669"/>
    <property type="project" value="InterPro"/>
</dbReference>
<proteinExistence type="predicted"/>
<dbReference type="GO" id="GO:0046168">
    <property type="term" value="P:glycerol-3-phosphate catabolic process"/>
    <property type="evidence" value="ECO:0007669"/>
    <property type="project" value="InterPro"/>
</dbReference>